<protein>
    <submittedName>
        <fullName evidence="9">FtsX-like permease family protein</fullName>
    </submittedName>
</protein>
<dbReference type="PANTHER" id="PTHR30572:SF4">
    <property type="entry name" value="ABC TRANSPORTER PERMEASE YTRF"/>
    <property type="match status" value="1"/>
</dbReference>
<evidence type="ECO:0000256" key="2">
    <source>
        <dbReference type="ARBA" id="ARBA00022475"/>
    </source>
</evidence>
<keyword evidence="5 7" id="KW-0472">Membrane</keyword>
<dbReference type="RefSeq" id="WP_101396382.1">
    <property type="nucleotide sequence ID" value="NZ_PJNE01000001.1"/>
</dbReference>
<accession>A0A2N3YMB0</accession>
<dbReference type="InterPro" id="IPR003838">
    <property type="entry name" value="ABC3_permease_C"/>
</dbReference>
<gene>
    <name evidence="9" type="ORF">ATL31_2858</name>
</gene>
<proteinExistence type="inferred from homology"/>
<feature type="transmembrane region" description="Helical" evidence="7">
    <location>
        <begin position="390"/>
        <end position="409"/>
    </location>
</feature>
<keyword evidence="2" id="KW-1003">Cell membrane</keyword>
<feature type="transmembrane region" description="Helical" evidence="7">
    <location>
        <begin position="965"/>
        <end position="991"/>
    </location>
</feature>
<evidence type="ECO:0000256" key="6">
    <source>
        <dbReference type="ARBA" id="ARBA00038076"/>
    </source>
</evidence>
<feature type="transmembrane region" description="Helical" evidence="7">
    <location>
        <begin position="430"/>
        <end position="452"/>
    </location>
</feature>
<feature type="transmembrane region" description="Helical" evidence="7">
    <location>
        <begin position="1011"/>
        <end position="1030"/>
    </location>
</feature>
<comment type="caution">
    <text evidence="9">The sequence shown here is derived from an EMBL/GenBank/DDBJ whole genome shotgun (WGS) entry which is preliminary data.</text>
</comment>
<evidence type="ECO:0000256" key="1">
    <source>
        <dbReference type="ARBA" id="ARBA00004651"/>
    </source>
</evidence>
<feature type="transmembrane region" description="Helical" evidence="7">
    <location>
        <begin position="525"/>
        <end position="542"/>
    </location>
</feature>
<dbReference type="OrthoDB" id="5101691at2"/>
<keyword evidence="10" id="KW-1185">Reference proteome</keyword>
<dbReference type="EMBL" id="PJNE01000001">
    <property type="protein sequence ID" value="PKW28005.1"/>
    <property type="molecule type" value="Genomic_DNA"/>
</dbReference>
<evidence type="ECO:0000256" key="7">
    <source>
        <dbReference type="SAM" id="Phobius"/>
    </source>
</evidence>
<reference evidence="9 10" key="1">
    <citation type="submission" date="2017-12" db="EMBL/GenBank/DDBJ databases">
        <title>Sequencing the genomes of 1000 Actinobacteria strains.</title>
        <authorList>
            <person name="Klenk H.-P."/>
        </authorList>
    </citation>
    <scope>NUCLEOTIDE SEQUENCE [LARGE SCALE GENOMIC DNA]</scope>
    <source>
        <strain evidence="9 10">DSM 12806</strain>
    </source>
</reference>
<comment type="similarity">
    <text evidence="6">Belongs to the ABC-4 integral membrane protein family.</text>
</comment>
<name>A0A2N3YMB0_9MICO</name>
<feature type="domain" description="ABC3 transporter permease C-terminal" evidence="8">
    <location>
        <begin position="916"/>
        <end position="990"/>
    </location>
</feature>
<evidence type="ECO:0000256" key="5">
    <source>
        <dbReference type="ARBA" id="ARBA00023136"/>
    </source>
</evidence>
<dbReference type="PANTHER" id="PTHR30572">
    <property type="entry name" value="MEMBRANE COMPONENT OF TRANSPORTER-RELATED"/>
    <property type="match status" value="1"/>
</dbReference>
<keyword evidence="3 7" id="KW-0812">Transmembrane</keyword>
<feature type="transmembrane region" description="Helical" evidence="7">
    <location>
        <begin position="344"/>
        <end position="370"/>
    </location>
</feature>
<evidence type="ECO:0000259" key="8">
    <source>
        <dbReference type="Pfam" id="PF02687"/>
    </source>
</evidence>
<dbReference type="InterPro" id="IPR050250">
    <property type="entry name" value="Macrolide_Exporter_MacB"/>
</dbReference>
<feature type="transmembrane region" description="Helical" evidence="7">
    <location>
        <begin position="911"/>
        <end position="935"/>
    </location>
</feature>
<evidence type="ECO:0000256" key="3">
    <source>
        <dbReference type="ARBA" id="ARBA00022692"/>
    </source>
</evidence>
<feature type="transmembrane region" description="Helical" evidence="7">
    <location>
        <begin position="472"/>
        <end position="490"/>
    </location>
</feature>
<organism evidence="9 10">
    <name type="scientific">Phycicoccus duodecadis</name>
    <dbReference type="NCBI Taxonomy" id="173053"/>
    <lineage>
        <taxon>Bacteria</taxon>
        <taxon>Bacillati</taxon>
        <taxon>Actinomycetota</taxon>
        <taxon>Actinomycetes</taxon>
        <taxon>Micrococcales</taxon>
        <taxon>Intrasporangiaceae</taxon>
        <taxon>Phycicoccus</taxon>
    </lineage>
</organism>
<keyword evidence="4 7" id="KW-1133">Transmembrane helix</keyword>
<comment type="subcellular location">
    <subcellularLocation>
        <location evidence="1">Cell membrane</location>
        <topology evidence="1">Multi-pass membrane protein</topology>
    </subcellularLocation>
</comment>
<dbReference type="GO" id="GO:0005886">
    <property type="term" value="C:plasma membrane"/>
    <property type="evidence" value="ECO:0007669"/>
    <property type="project" value="UniProtKB-SubCell"/>
</dbReference>
<sequence>MWTLLARRARAHPAAVVAVAVSVLTSLLVVATLQLLAGGIADAAVRGEVDGPVVERSVALSAGLRPGELAPADRRVRAVVATGGDGLLTRAATATARGIAGRAATDRAQLLDLDDLPRQARLVAGAWPRTPAAPGGVVEVALPENAAAPLGAAVGDVLALTDLTAPDAAPLRVRVTGVFRPTQVAAGRWVDEPLGGAGVRRTDFTTYGPFVTGPGAFDTGLVPASTVTWRWVPDLRGLDASSGEATRARVARVVDGLQRLGGVGGAAPATGEPLRDGDVTTGLPARLAAAELSRARVTVALLAPTVLLALLGTASLVVAASLLATLRDRETRLLRMRGASTRRLAVLALADAAVVVGVGSVLALLLAPPLARLVASRAGVDLPGTAADGIRSLLVVVALMALAGVLVVVGTTLRVGRGGGAPRAGGAVRLLRVLGSSGLDVALVALSVLGVVQLRRYDGAGSDAGGTDPLSVAAPALVVAGSAVLCLRLLPVLSRQVARVTGRGRGLDLAWGGWQLSRRLASQSGTVLLVLLAVTMGSLALSRSATADRALLDQSSYETGGPVRVVTGALGDATVAATGATLVRAAGAQGRVAPVARTTTGIGPVDGVTVLAADAAALAAVADPRPDTLGGRSWAALTRGLVADRAAPTGVGLPTPARSLVLTLRVEAQPGVVLDPRFTLDASVLLREGSGLEMVLPLGAVGVTARELAVDLPAARGGPSTLLAVLSTVPTGLAGAGDGSSSATPLRLALDRARTDAGPLTGLGVLRDRSRGADVLLAGDAAAVEAVPAVVTAGVADAAGVAVGGRLEVEVSGRPVPLVVSAVVGSLPTAADPTRAVLLDLLTVLATGEGGTADRRPSLRVVEPTEWWVAPGGALDVDALRSALPGGSTVTTTAAVLAERTADPVNAGMRAAMLLVTGAALLLAAVGLGATTAALGRERRRENAVLLALGASPRRIRAVLEAERVAVVVLTVAVGSVLGVLAAVAVVPVLVGGDGHRQVPSVLVNVPGCRLLLFAVVVTGALGAVGVLVLRRVAADVAAELRRGEAS</sequence>
<dbReference type="GO" id="GO:0022857">
    <property type="term" value="F:transmembrane transporter activity"/>
    <property type="evidence" value="ECO:0007669"/>
    <property type="project" value="TreeGrafter"/>
</dbReference>
<dbReference type="Pfam" id="PF02687">
    <property type="entry name" value="FtsX"/>
    <property type="match status" value="2"/>
</dbReference>
<evidence type="ECO:0000256" key="4">
    <source>
        <dbReference type="ARBA" id="ARBA00022989"/>
    </source>
</evidence>
<evidence type="ECO:0000313" key="10">
    <source>
        <dbReference type="Proteomes" id="UP000233781"/>
    </source>
</evidence>
<evidence type="ECO:0000313" key="9">
    <source>
        <dbReference type="EMBL" id="PKW28005.1"/>
    </source>
</evidence>
<feature type="domain" description="ABC3 transporter permease C-terminal" evidence="8">
    <location>
        <begin position="306"/>
        <end position="415"/>
    </location>
</feature>
<feature type="transmembrane region" description="Helical" evidence="7">
    <location>
        <begin position="301"/>
        <end position="323"/>
    </location>
</feature>
<dbReference type="AlphaFoldDB" id="A0A2N3YMB0"/>
<dbReference type="Proteomes" id="UP000233781">
    <property type="component" value="Unassembled WGS sequence"/>
</dbReference>